<keyword evidence="1" id="KW-1133">Transmembrane helix</keyword>
<dbReference type="RefSeq" id="WP_080885175.1">
    <property type="nucleotide sequence ID" value="NZ_LT828648.1"/>
</dbReference>
<name>A0A1W1I0J3_9BACT</name>
<keyword evidence="1" id="KW-0472">Membrane</keyword>
<protein>
    <submittedName>
        <fullName evidence="2">Uncharacterized protein</fullName>
    </submittedName>
</protein>
<dbReference type="Proteomes" id="UP000192042">
    <property type="component" value="Chromosome I"/>
</dbReference>
<proteinExistence type="predicted"/>
<keyword evidence="1" id="KW-0812">Transmembrane</keyword>
<reference evidence="2 3" key="1">
    <citation type="submission" date="2017-03" db="EMBL/GenBank/DDBJ databases">
        <authorList>
            <person name="Afonso C.L."/>
            <person name="Miller P.J."/>
            <person name="Scott M.A."/>
            <person name="Spackman E."/>
            <person name="Goraichik I."/>
            <person name="Dimitrov K.M."/>
            <person name="Suarez D.L."/>
            <person name="Swayne D.E."/>
        </authorList>
    </citation>
    <scope>NUCLEOTIDE SEQUENCE [LARGE SCALE GENOMIC DNA]</scope>
    <source>
        <strain evidence="2">Genome sequencing of Nitrospira japonica strain NJ11</strain>
    </source>
</reference>
<evidence type="ECO:0000313" key="2">
    <source>
        <dbReference type="EMBL" id="SLM46497.1"/>
    </source>
</evidence>
<dbReference type="KEGG" id="nja:NSJP_0325"/>
<dbReference type="STRING" id="1325564.NSJP_0325"/>
<gene>
    <name evidence="2" type="ORF">NSJP_0325</name>
</gene>
<evidence type="ECO:0000313" key="3">
    <source>
        <dbReference type="Proteomes" id="UP000192042"/>
    </source>
</evidence>
<dbReference type="EMBL" id="LT828648">
    <property type="protein sequence ID" value="SLM46497.1"/>
    <property type="molecule type" value="Genomic_DNA"/>
</dbReference>
<accession>A0A1W1I0J3</accession>
<feature type="transmembrane region" description="Helical" evidence="1">
    <location>
        <begin position="55"/>
        <end position="75"/>
    </location>
</feature>
<organism evidence="2 3">
    <name type="scientific">Nitrospira japonica</name>
    <dbReference type="NCBI Taxonomy" id="1325564"/>
    <lineage>
        <taxon>Bacteria</taxon>
        <taxon>Pseudomonadati</taxon>
        <taxon>Nitrospirota</taxon>
        <taxon>Nitrospiria</taxon>
        <taxon>Nitrospirales</taxon>
        <taxon>Nitrospiraceae</taxon>
        <taxon>Nitrospira</taxon>
    </lineage>
</organism>
<sequence length="101" mass="11185">MGYSDDELKKLERALTEAFHVPINRPASQGEMARRVMRTLRRPADIPVSGLLDQFVWRVATIAAAVVLVVSMLTVHVSRTSTGESTLLLAEEFETTPLFGD</sequence>
<keyword evidence="3" id="KW-1185">Reference proteome</keyword>
<dbReference type="AlphaFoldDB" id="A0A1W1I0J3"/>
<evidence type="ECO:0000256" key="1">
    <source>
        <dbReference type="SAM" id="Phobius"/>
    </source>
</evidence>